<name>A0AAV5IK40_9ROSI</name>
<dbReference type="PROSITE" id="PS51934">
    <property type="entry name" value="LRAT"/>
    <property type="match status" value="1"/>
</dbReference>
<organism evidence="2 3">
    <name type="scientific">Rubroshorea leprosula</name>
    <dbReference type="NCBI Taxonomy" id="152421"/>
    <lineage>
        <taxon>Eukaryota</taxon>
        <taxon>Viridiplantae</taxon>
        <taxon>Streptophyta</taxon>
        <taxon>Embryophyta</taxon>
        <taxon>Tracheophyta</taxon>
        <taxon>Spermatophyta</taxon>
        <taxon>Magnoliopsida</taxon>
        <taxon>eudicotyledons</taxon>
        <taxon>Gunneridae</taxon>
        <taxon>Pentapetalae</taxon>
        <taxon>rosids</taxon>
        <taxon>malvids</taxon>
        <taxon>Malvales</taxon>
        <taxon>Dipterocarpaceae</taxon>
        <taxon>Rubroshorea</taxon>
    </lineage>
</organism>
<dbReference type="PANTHER" id="PTHR46137">
    <property type="entry name" value="OS05G0310600 PROTEIN"/>
    <property type="match status" value="1"/>
</dbReference>
<gene>
    <name evidence="2" type="ORF">SLEP1_g12991</name>
</gene>
<protein>
    <recommendedName>
        <fullName evidence="1">LRAT domain-containing protein</fullName>
    </recommendedName>
</protein>
<comment type="caution">
    <text evidence="2">The sequence shown here is derived from an EMBL/GenBank/DDBJ whole genome shotgun (WGS) entry which is preliminary data.</text>
</comment>
<dbReference type="Gene3D" id="3.90.1720.10">
    <property type="entry name" value="endopeptidase domain like (from Nostoc punctiforme)"/>
    <property type="match status" value="1"/>
</dbReference>
<dbReference type="AlphaFoldDB" id="A0AAV5IK40"/>
<evidence type="ECO:0000313" key="2">
    <source>
        <dbReference type="EMBL" id="GKV00274.1"/>
    </source>
</evidence>
<evidence type="ECO:0000313" key="3">
    <source>
        <dbReference type="Proteomes" id="UP001054252"/>
    </source>
</evidence>
<dbReference type="EMBL" id="BPVZ01000015">
    <property type="protein sequence ID" value="GKV00274.1"/>
    <property type="molecule type" value="Genomic_DNA"/>
</dbReference>
<dbReference type="Proteomes" id="UP001054252">
    <property type="component" value="Unassembled WGS sequence"/>
</dbReference>
<proteinExistence type="predicted"/>
<feature type="domain" description="LRAT" evidence="1">
    <location>
        <begin position="20"/>
        <end position="168"/>
    </location>
</feature>
<dbReference type="PANTHER" id="PTHR46137:SF3">
    <property type="entry name" value="OS05G0310600 PROTEIN"/>
    <property type="match status" value="1"/>
</dbReference>
<sequence length="226" mass="24208">MGLLSQEISRAELKPGDHIYSWRTSYIYAHHGIYVGEGNVIQFTNKAGAGSGTPIDSAISSSPASAATGNPCPRCGYHSGLSGVISSCVDCFVADGHLCLFEYDVSIPYFLAKVRGGTCTIASSDSPAVVLERAGDLLKKGFGVYGLFRKNCEDFAIYCKTGKFLNGDRFGNRIGQTVALSCVTLFAFGLVSLPFSIPCSRLINEFSHVNSEKITVEKLVSRHLTG</sequence>
<reference evidence="2 3" key="1">
    <citation type="journal article" date="2021" name="Commun. Biol.">
        <title>The genome of Shorea leprosula (Dipterocarpaceae) highlights the ecological relevance of drought in aseasonal tropical rainforests.</title>
        <authorList>
            <person name="Ng K.K.S."/>
            <person name="Kobayashi M.J."/>
            <person name="Fawcett J.A."/>
            <person name="Hatakeyama M."/>
            <person name="Paape T."/>
            <person name="Ng C.H."/>
            <person name="Ang C.C."/>
            <person name="Tnah L.H."/>
            <person name="Lee C.T."/>
            <person name="Nishiyama T."/>
            <person name="Sese J."/>
            <person name="O'Brien M.J."/>
            <person name="Copetti D."/>
            <person name="Mohd Noor M.I."/>
            <person name="Ong R.C."/>
            <person name="Putra M."/>
            <person name="Sireger I.Z."/>
            <person name="Indrioko S."/>
            <person name="Kosugi Y."/>
            <person name="Izuno A."/>
            <person name="Isagi Y."/>
            <person name="Lee S.L."/>
            <person name="Shimizu K.K."/>
        </authorList>
    </citation>
    <scope>NUCLEOTIDE SEQUENCE [LARGE SCALE GENOMIC DNA]</scope>
    <source>
        <strain evidence="2">214</strain>
    </source>
</reference>
<dbReference type="Pfam" id="PF04970">
    <property type="entry name" value="LRAT"/>
    <property type="match status" value="1"/>
</dbReference>
<keyword evidence="3" id="KW-1185">Reference proteome</keyword>
<accession>A0AAV5IK40</accession>
<evidence type="ECO:0000259" key="1">
    <source>
        <dbReference type="PROSITE" id="PS51934"/>
    </source>
</evidence>
<dbReference type="InterPro" id="IPR007053">
    <property type="entry name" value="LRAT_dom"/>
</dbReference>